<dbReference type="Pfam" id="PF13445">
    <property type="entry name" value="zf-RING_UBOX"/>
    <property type="match status" value="1"/>
</dbReference>
<dbReference type="PROSITE" id="PS00518">
    <property type="entry name" value="ZF_RING_1"/>
    <property type="match status" value="1"/>
</dbReference>
<keyword evidence="1" id="KW-0479">Metal-binding</keyword>
<dbReference type="InterPro" id="IPR027370">
    <property type="entry name" value="Znf-RING_euk"/>
</dbReference>
<dbReference type="PANTHER" id="PTHR25464:SF2">
    <property type="entry name" value="RING-TYPE DOMAIN-CONTAINING PROTEIN"/>
    <property type="match status" value="1"/>
</dbReference>
<protein>
    <recommendedName>
        <fullName evidence="5">RING-type domain-containing protein</fullName>
    </recommendedName>
</protein>
<reference evidence="6" key="1">
    <citation type="journal article" date="2023" name="Mol. Biol. Evol.">
        <title>Third-Generation Sequencing Reveals the Adaptive Role of the Epigenome in Three Deep-Sea Polychaetes.</title>
        <authorList>
            <person name="Perez M."/>
            <person name="Aroh O."/>
            <person name="Sun Y."/>
            <person name="Lan Y."/>
            <person name="Juniper S.K."/>
            <person name="Young C.R."/>
            <person name="Angers B."/>
            <person name="Qian P.Y."/>
        </authorList>
    </citation>
    <scope>NUCLEOTIDE SEQUENCE</scope>
    <source>
        <strain evidence="6">P08H-3</strain>
    </source>
</reference>
<organism evidence="6 7">
    <name type="scientific">Paralvinella palmiformis</name>
    <dbReference type="NCBI Taxonomy" id="53620"/>
    <lineage>
        <taxon>Eukaryota</taxon>
        <taxon>Metazoa</taxon>
        <taxon>Spiralia</taxon>
        <taxon>Lophotrochozoa</taxon>
        <taxon>Annelida</taxon>
        <taxon>Polychaeta</taxon>
        <taxon>Sedentaria</taxon>
        <taxon>Canalipalpata</taxon>
        <taxon>Terebellida</taxon>
        <taxon>Terebelliformia</taxon>
        <taxon>Alvinellidae</taxon>
        <taxon>Paralvinella</taxon>
    </lineage>
</organism>
<accession>A0AAD9JPS8</accession>
<feature type="domain" description="RING-type" evidence="5">
    <location>
        <begin position="13"/>
        <end position="52"/>
    </location>
</feature>
<evidence type="ECO:0000313" key="6">
    <source>
        <dbReference type="EMBL" id="KAK2156681.1"/>
    </source>
</evidence>
<dbReference type="EMBL" id="JAODUP010000207">
    <property type="protein sequence ID" value="KAK2156681.1"/>
    <property type="molecule type" value="Genomic_DNA"/>
</dbReference>
<evidence type="ECO:0000256" key="2">
    <source>
        <dbReference type="ARBA" id="ARBA00022771"/>
    </source>
</evidence>
<dbReference type="AlphaFoldDB" id="A0AAD9JPS8"/>
<dbReference type="SMART" id="SM00184">
    <property type="entry name" value="RING"/>
    <property type="match status" value="1"/>
</dbReference>
<evidence type="ECO:0000256" key="1">
    <source>
        <dbReference type="ARBA" id="ARBA00022723"/>
    </source>
</evidence>
<comment type="caution">
    <text evidence="6">The sequence shown here is derived from an EMBL/GenBank/DDBJ whole genome shotgun (WGS) entry which is preliminary data.</text>
</comment>
<dbReference type="CDD" id="cd16449">
    <property type="entry name" value="RING-HC"/>
    <property type="match status" value="1"/>
</dbReference>
<keyword evidence="7" id="KW-1185">Reference proteome</keyword>
<proteinExistence type="predicted"/>
<name>A0AAD9JPS8_9ANNE</name>
<dbReference type="SUPFAM" id="SSF57850">
    <property type="entry name" value="RING/U-box"/>
    <property type="match status" value="1"/>
</dbReference>
<evidence type="ECO:0000256" key="4">
    <source>
        <dbReference type="PROSITE-ProRule" id="PRU00175"/>
    </source>
</evidence>
<evidence type="ECO:0000313" key="7">
    <source>
        <dbReference type="Proteomes" id="UP001208570"/>
    </source>
</evidence>
<dbReference type="InterPro" id="IPR017907">
    <property type="entry name" value="Znf_RING_CS"/>
</dbReference>
<evidence type="ECO:0000256" key="3">
    <source>
        <dbReference type="ARBA" id="ARBA00022833"/>
    </source>
</evidence>
<sequence>MNNHLAVQRALECCICLGEFSKPRLLPCGHTLCSKCMFQLSTVGSIRCPECRQSHAVPDDGIHSFPINPIANGLLDMLYQQSESNDSDKCCSQCNKSPCSCSAEGRSKIANTKKLLASLEALFGNVDRCKMNPAKGKVKMLQEIDALSALMQQLIEDQIQKMKRVVMTRNDEFMARFGTYWENATVVLKQAKNLHERVTTNLDDLDDSDFVNIKGQTLNLQTLIGNIITKRPEFDKLQLSLKTSLSRLEGFASIEERPRDTSPTEEHVGIRKWSENQPHLVSGMCPYKEKAISAEHKNDETGNSCINFNLHLLDVYEKSSQSYRVEALLKLLSNKPKEKDQSLDDLFVFLKKYDPDTNTIVNCGYILDVDSKKEIKKANHHNKIRRFLEKMPNANILIFQDREKQTFNSWIG</sequence>
<dbReference type="Gene3D" id="3.30.40.10">
    <property type="entry name" value="Zinc/RING finger domain, C3HC4 (zinc finger)"/>
    <property type="match status" value="1"/>
</dbReference>
<dbReference type="PROSITE" id="PS50089">
    <property type="entry name" value="ZF_RING_2"/>
    <property type="match status" value="1"/>
</dbReference>
<gene>
    <name evidence="6" type="ORF">LSH36_207g02001</name>
</gene>
<dbReference type="InterPro" id="IPR001841">
    <property type="entry name" value="Znf_RING"/>
</dbReference>
<keyword evidence="2 4" id="KW-0863">Zinc-finger</keyword>
<dbReference type="Proteomes" id="UP001208570">
    <property type="component" value="Unassembled WGS sequence"/>
</dbReference>
<dbReference type="PANTHER" id="PTHR25464">
    <property type="entry name" value="TRIPARTITE MOTIF-CONTAINING PROTEIN 2-LIKE PROTEIN"/>
    <property type="match status" value="1"/>
</dbReference>
<evidence type="ECO:0000259" key="5">
    <source>
        <dbReference type="PROSITE" id="PS50089"/>
    </source>
</evidence>
<keyword evidence="3" id="KW-0862">Zinc</keyword>
<dbReference type="GO" id="GO:0008270">
    <property type="term" value="F:zinc ion binding"/>
    <property type="evidence" value="ECO:0007669"/>
    <property type="project" value="UniProtKB-KW"/>
</dbReference>
<dbReference type="InterPro" id="IPR013083">
    <property type="entry name" value="Znf_RING/FYVE/PHD"/>
</dbReference>